<evidence type="ECO:0000256" key="8">
    <source>
        <dbReference type="ARBA" id="ARBA00022691"/>
    </source>
</evidence>
<accession>W2CAY6</accession>
<feature type="binding site" evidence="14">
    <location>
        <position position="288"/>
    </location>
    <ligand>
        <name>S-adenosyl-L-methionine</name>
        <dbReference type="ChEBI" id="CHEBI:59789"/>
    </ligand>
</feature>
<evidence type="ECO:0000256" key="2">
    <source>
        <dbReference type="ARBA" id="ARBA00007544"/>
    </source>
</evidence>
<dbReference type="GO" id="GO:0002935">
    <property type="term" value="F:tRNA (adenine(37)-C2)-methyltransferase activity"/>
    <property type="evidence" value="ECO:0007669"/>
    <property type="project" value="UniProtKB-UniRule"/>
</dbReference>
<dbReference type="GO" id="GO:0030488">
    <property type="term" value="P:tRNA methylation"/>
    <property type="evidence" value="ECO:0007669"/>
    <property type="project" value="UniProtKB-UniRule"/>
</dbReference>
<keyword evidence="6 14" id="KW-0489">Methyltransferase</keyword>
<evidence type="ECO:0000256" key="1">
    <source>
        <dbReference type="ARBA" id="ARBA00004496"/>
    </source>
</evidence>
<comment type="catalytic activity">
    <reaction evidence="14">
        <text>adenosine(37) in tRNA + 2 reduced [2Fe-2S]-[ferredoxin] + 2 S-adenosyl-L-methionine = 2-methyladenosine(37) in tRNA + 5'-deoxyadenosine + L-methionine + 2 oxidized [2Fe-2S]-[ferredoxin] + S-adenosyl-L-homocysteine</text>
        <dbReference type="Rhea" id="RHEA:43332"/>
        <dbReference type="Rhea" id="RHEA-COMP:10000"/>
        <dbReference type="Rhea" id="RHEA-COMP:10001"/>
        <dbReference type="Rhea" id="RHEA-COMP:10162"/>
        <dbReference type="Rhea" id="RHEA-COMP:10485"/>
        <dbReference type="ChEBI" id="CHEBI:17319"/>
        <dbReference type="ChEBI" id="CHEBI:33737"/>
        <dbReference type="ChEBI" id="CHEBI:33738"/>
        <dbReference type="ChEBI" id="CHEBI:57844"/>
        <dbReference type="ChEBI" id="CHEBI:57856"/>
        <dbReference type="ChEBI" id="CHEBI:59789"/>
        <dbReference type="ChEBI" id="CHEBI:74411"/>
        <dbReference type="ChEBI" id="CHEBI:74497"/>
        <dbReference type="EC" id="2.1.1.192"/>
    </reaction>
</comment>
<evidence type="ECO:0000256" key="9">
    <source>
        <dbReference type="ARBA" id="ARBA00022694"/>
    </source>
</evidence>
<dbReference type="PIRSF" id="PIRSF006004">
    <property type="entry name" value="CHP00048"/>
    <property type="match status" value="1"/>
</dbReference>
<dbReference type="Proteomes" id="UP000018872">
    <property type="component" value="Unassembled WGS sequence"/>
</dbReference>
<evidence type="ECO:0000256" key="14">
    <source>
        <dbReference type="HAMAP-Rule" id="MF_01849"/>
    </source>
</evidence>
<feature type="binding site" evidence="14">
    <location>
        <position position="113"/>
    </location>
    <ligand>
        <name>[4Fe-4S] cluster</name>
        <dbReference type="ChEBI" id="CHEBI:49883"/>
        <note>4Fe-4S-S-AdoMet</note>
    </ligand>
</feature>
<evidence type="ECO:0000256" key="6">
    <source>
        <dbReference type="ARBA" id="ARBA00022603"/>
    </source>
</evidence>
<evidence type="ECO:0000313" key="17">
    <source>
        <dbReference type="Proteomes" id="UP000018872"/>
    </source>
</evidence>
<comment type="subcellular location">
    <subcellularLocation>
        <location evidence="1 14">Cytoplasm</location>
    </subcellularLocation>
</comment>
<feature type="binding site" evidence="14">
    <location>
        <begin position="158"/>
        <end position="159"/>
    </location>
    <ligand>
        <name>S-adenosyl-L-methionine</name>
        <dbReference type="ChEBI" id="CHEBI:59789"/>
    </ligand>
</feature>
<evidence type="ECO:0000256" key="13">
    <source>
        <dbReference type="ARBA" id="ARBA00023157"/>
    </source>
</evidence>
<evidence type="ECO:0000256" key="3">
    <source>
        <dbReference type="ARBA" id="ARBA00022485"/>
    </source>
</evidence>
<comment type="function">
    <text evidence="14">Specifically methylates position 2 of adenine 2503 in 23S rRNA and position 2 of adenine 37 in tRNAs.</text>
</comment>
<dbReference type="HAMAP" id="MF_01849">
    <property type="entry name" value="RNA_methyltr_RlmN"/>
    <property type="match status" value="1"/>
</dbReference>
<evidence type="ECO:0000259" key="15">
    <source>
        <dbReference type="PROSITE" id="PS51918"/>
    </source>
</evidence>
<evidence type="ECO:0000256" key="7">
    <source>
        <dbReference type="ARBA" id="ARBA00022679"/>
    </source>
</evidence>
<protein>
    <recommendedName>
        <fullName evidence="14">Probable dual-specificity RNA methyltransferase RlmN</fullName>
        <ecNumber evidence="14">2.1.1.192</ecNumber>
    </recommendedName>
    <alternativeName>
        <fullName evidence="14">23S rRNA (adenine(2503)-C(2))-methyltransferase</fullName>
    </alternativeName>
    <alternativeName>
        <fullName evidence="14">23S rRNA m2A2503 methyltransferase</fullName>
    </alternativeName>
    <alternativeName>
        <fullName evidence="14">Ribosomal RNA large subunit methyltransferase N</fullName>
    </alternativeName>
    <alternativeName>
        <fullName evidence="14">tRNA (adenine(37)-C(2))-methyltransferase</fullName>
    </alternativeName>
    <alternativeName>
        <fullName evidence="14">tRNA m2A37 methyltransferase</fullName>
    </alternativeName>
</protein>
<organism evidence="16 17">
    <name type="scientific">Tannerella sp. oral taxon BU063 isolate Cell 5</name>
    <dbReference type="NCBI Taxonomy" id="1410950"/>
    <lineage>
        <taxon>Bacteria</taxon>
        <taxon>Pseudomonadati</taxon>
        <taxon>Bacteroidota</taxon>
        <taxon>Bacteroidia</taxon>
        <taxon>Bacteroidales</taxon>
        <taxon>Tannerellaceae</taxon>
        <taxon>Tannerella</taxon>
    </lineage>
</organism>
<feature type="binding site" evidence="14">
    <location>
        <position position="117"/>
    </location>
    <ligand>
        <name>[4Fe-4S] cluster</name>
        <dbReference type="ChEBI" id="CHEBI:49883"/>
        <note>4Fe-4S-S-AdoMet</note>
    </ligand>
</feature>
<gene>
    <name evidence="14" type="primary">rlmN</name>
    <name evidence="16" type="ORF">T229_10190</name>
</gene>
<keyword evidence="13 14" id="KW-1015">Disulfide bond</keyword>
<dbReference type="InterPro" id="IPR007197">
    <property type="entry name" value="rSAM"/>
</dbReference>
<keyword evidence="8 14" id="KW-0949">S-adenosyl-L-methionine</keyword>
<dbReference type="SFLD" id="SFLDS00029">
    <property type="entry name" value="Radical_SAM"/>
    <property type="match status" value="1"/>
</dbReference>
<feature type="active site" description="Proton acceptor" evidence="14">
    <location>
        <position position="93"/>
    </location>
</feature>
<dbReference type="Gene3D" id="1.10.150.530">
    <property type="match status" value="1"/>
</dbReference>
<dbReference type="PATRIC" id="fig|1410950.3.peg.1479"/>
<comment type="miscellaneous">
    <text evidence="14">Reaction proceeds by a ping-pong mechanism involving intermediate methylation of a conserved cysteine residue.</text>
</comment>
<dbReference type="Pfam" id="PF04055">
    <property type="entry name" value="Radical_SAM"/>
    <property type="match status" value="1"/>
</dbReference>
<dbReference type="GO" id="GO:0070040">
    <property type="term" value="F:rRNA (adenine(2503)-C2-)-methyltransferase activity"/>
    <property type="evidence" value="ECO:0007669"/>
    <property type="project" value="UniProtKB-UniRule"/>
</dbReference>
<dbReference type="InterPro" id="IPR040072">
    <property type="entry name" value="Methyltransferase_A"/>
</dbReference>
<dbReference type="InterPro" id="IPR027492">
    <property type="entry name" value="RNA_MTrfase_RlmN"/>
</dbReference>
<evidence type="ECO:0000256" key="12">
    <source>
        <dbReference type="ARBA" id="ARBA00023014"/>
    </source>
</evidence>
<comment type="cofactor">
    <cofactor evidence="14">
        <name>[4Fe-4S] cluster</name>
        <dbReference type="ChEBI" id="CHEBI:49883"/>
    </cofactor>
    <text evidence="14">Binds 1 [4Fe-4S] cluster. The cluster is coordinated with 3 cysteines and an exchangeable S-adenosyl-L-methionine.</text>
</comment>
<dbReference type="InterPro" id="IPR013785">
    <property type="entry name" value="Aldolase_TIM"/>
</dbReference>
<dbReference type="Gene3D" id="3.20.20.70">
    <property type="entry name" value="Aldolase class I"/>
    <property type="match status" value="1"/>
</dbReference>
<keyword evidence="12 14" id="KW-0411">Iron-sulfur</keyword>
<comment type="caution">
    <text evidence="16">The sequence shown here is derived from an EMBL/GenBank/DDBJ whole genome shotgun (WGS) entry which is preliminary data.</text>
</comment>
<dbReference type="GO" id="GO:0019843">
    <property type="term" value="F:rRNA binding"/>
    <property type="evidence" value="ECO:0007669"/>
    <property type="project" value="UniProtKB-UniRule"/>
</dbReference>
<dbReference type="EMBL" id="AYYC01000682">
    <property type="protein sequence ID" value="ETK04203.1"/>
    <property type="molecule type" value="Genomic_DNA"/>
</dbReference>
<feature type="active site" description="S-methylcysteine intermediate" evidence="14">
    <location>
        <position position="331"/>
    </location>
</feature>
<feature type="domain" description="Radical SAM core" evidence="15">
    <location>
        <begin position="99"/>
        <end position="326"/>
    </location>
</feature>
<dbReference type="FunFam" id="3.20.20.70:FF:000014">
    <property type="entry name" value="Probable dual-specificity RNA methyltransferase RlmN"/>
    <property type="match status" value="1"/>
</dbReference>
<evidence type="ECO:0000256" key="10">
    <source>
        <dbReference type="ARBA" id="ARBA00022723"/>
    </source>
</evidence>
<dbReference type="PANTHER" id="PTHR30544">
    <property type="entry name" value="23S RRNA METHYLTRANSFERASE"/>
    <property type="match status" value="1"/>
</dbReference>
<dbReference type="GO" id="GO:0046872">
    <property type="term" value="F:metal ion binding"/>
    <property type="evidence" value="ECO:0007669"/>
    <property type="project" value="UniProtKB-KW"/>
</dbReference>
<dbReference type="PANTHER" id="PTHR30544:SF5">
    <property type="entry name" value="RADICAL SAM CORE DOMAIN-CONTAINING PROTEIN"/>
    <property type="match status" value="1"/>
</dbReference>
<keyword evidence="4 14" id="KW-0963">Cytoplasm</keyword>
<dbReference type="SUPFAM" id="SSF102114">
    <property type="entry name" value="Radical SAM enzymes"/>
    <property type="match status" value="1"/>
</dbReference>
<evidence type="ECO:0000256" key="4">
    <source>
        <dbReference type="ARBA" id="ARBA00022490"/>
    </source>
</evidence>
<dbReference type="InterPro" id="IPR004383">
    <property type="entry name" value="rRNA_lsu_MTrfase_RlmN/Cfr"/>
</dbReference>
<evidence type="ECO:0000256" key="11">
    <source>
        <dbReference type="ARBA" id="ARBA00023004"/>
    </source>
</evidence>
<keyword evidence="11 14" id="KW-0408">Iron</keyword>
<feature type="binding site" evidence="14">
    <location>
        <position position="120"/>
    </location>
    <ligand>
        <name>[4Fe-4S] cluster</name>
        <dbReference type="ChEBI" id="CHEBI:49883"/>
        <note>4Fe-4S-S-AdoMet</note>
    </ligand>
</feature>
<dbReference type="PROSITE" id="PS51918">
    <property type="entry name" value="RADICAL_SAM"/>
    <property type="match status" value="1"/>
</dbReference>
<comment type="similarity">
    <text evidence="2 14">Belongs to the radical SAM superfamily. RlmN family.</text>
</comment>
<proteinExistence type="inferred from homology"/>
<name>W2CAY6_9BACT</name>
<dbReference type="GO" id="GO:0051539">
    <property type="term" value="F:4 iron, 4 sulfur cluster binding"/>
    <property type="evidence" value="ECO:0007669"/>
    <property type="project" value="UniProtKB-UniRule"/>
</dbReference>
<dbReference type="NCBIfam" id="TIGR00048">
    <property type="entry name" value="rRNA_mod_RlmN"/>
    <property type="match status" value="1"/>
</dbReference>
<dbReference type="SFLD" id="SFLDG01062">
    <property type="entry name" value="methyltransferase_(Class_A)"/>
    <property type="match status" value="1"/>
</dbReference>
<reference evidence="16 17" key="1">
    <citation type="submission" date="2013-11" db="EMBL/GenBank/DDBJ databases">
        <title>Single cell genomics of uncultured Tannerella BU063 (oral taxon 286).</title>
        <authorList>
            <person name="Beall C.J."/>
            <person name="Campbell A.G."/>
            <person name="Griffen A.L."/>
            <person name="Podar M."/>
            <person name="Leys E.J."/>
        </authorList>
    </citation>
    <scope>NUCLEOTIDE SEQUENCE [LARGE SCALE GENOMIC DNA]</scope>
    <source>
        <strain evidence="16">Cell 5</strain>
    </source>
</reference>
<dbReference type="InterPro" id="IPR048641">
    <property type="entry name" value="RlmN_N"/>
</dbReference>
<keyword evidence="10 14" id="KW-0479">Metal-binding</keyword>
<dbReference type="Pfam" id="PF21016">
    <property type="entry name" value="RlmN_N"/>
    <property type="match status" value="1"/>
</dbReference>
<dbReference type="GO" id="GO:0070475">
    <property type="term" value="P:rRNA base methylation"/>
    <property type="evidence" value="ECO:0007669"/>
    <property type="project" value="UniProtKB-UniRule"/>
</dbReference>
<comment type="caution">
    <text evidence="14">Lacks conserved residue(s) required for the propagation of feature annotation.</text>
</comment>
<dbReference type="SFLD" id="SFLDF00275">
    <property type="entry name" value="adenosine_C2_methyltransferase"/>
    <property type="match status" value="1"/>
</dbReference>
<dbReference type="GO" id="GO:0000049">
    <property type="term" value="F:tRNA binding"/>
    <property type="evidence" value="ECO:0007669"/>
    <property type="project" value="UniProtKB-UniRule"/>
</dbReference>
<dbReference type="EC" id="2.1.1.192" evidence="14"/>
<feature type="binding site" evidence="14">
    <location>
        <position position="190"/>
    </location>
    <ligand>
        <name>S-adenosyl-L-methionine</name>
        <dbReference type="ChEBI" id="CHEBI:59789"/>
    </ligand>
</feature>
<keyword evidence="7 14" id="KW-0808">Transferase</keyword>
<evidence type="ECO:0000256" key="5">
    <source>
        <dbReference type="ARBA" id="ARBA00022552"/>
    </source>
</evidence>
<dbReference type="GO" id="GO:0005737">
    <property type="term" value="C:cytoplasm"/>
    <property type="evidence" value="ECO:0007669"/>
    <property type="project" value="UniProtKB-SubCell"/>
</dbReference>
<dbReference type="AlphaFoldDB" id="W2CAY6"/>
<feature type="binding site" evidence="14">
    <location>
        <begin position="212"/>
        <end position="214"/>
    </location>
    <ligand>
        <name>S-adenosyl-L-methionine</name>
        <dbReference type="ChEBI" id="CHEBI:59789"/>
    </ligand>
</feature>
<sequence>MEQKTSLLGMTIAELRTVAAEVGLPAYAASQMADWLYKKRVSEVAEMTNIALRKREVLAAGYTVGAREPAEAAQSKDGTVKYLFEAAAGRFVEAVYIPAEERDTLCVSSQVGCRMACHFCMTGRQGLGANLTAGEIMNQILRLPEATQLTNLVFMGMGEPLDNVDEVLKALEILTSSYGVGWSPRRITVSTVGVAAPLRRFLAESECHLAVSLHSPFAEERARLMPAERACPVEEVVALLKEYDFAHRRRVSFEYILFDGVNDTMRHVKALAALLRGLPCRMNLIRFHAIPGVALRSCSAEKMIWFRDALNARGVVCTIRTSRGEDIQAACGMLSTKRLLEKRH</sequence>
<comment type="catalytic activity">
    <reaction evidence="14">
        <text>adenosine(2503) in 23S rRNA + 2 reduced [2Fe-2S]-[ferredoxin] + 2 S-adenosyl-L-methionine = 2-methyladenosine(2503) in 23S rRNA + 5'-deoxyadenosine + L-methionine + 2 oxidized [2Fe-2S]-[ferredoxin] + S-adenosyl-L-homocysteine</text>
        <dbReference type="Rhea" id="RHEA:42916"/>
        <dbReference type="Rhea" id="RHEA-COMP:10000"/>
        <dbReference type="Rhea" id="RHEA-COMP:10001"/>
        <dbReference type="Rhea" id="RHEA-COMP:10152"/>
        <dbReference type="Rhea" id="RHEA-COMP:10282"/>
        <dbReference type="ChEBI" id="CHEBI:17319"/>
        <dbReference type="ChEBI" id="CHEBI:33737"/>
        <dbReference type="ChEBI" id="CHEBI:33738"/>
        <dbReference type="ChEBI" id="CHEBI:57844"/>
        <dbReference type="ChEBI" id="CHEBI:57856"/>
        <dbReference type="ChEBI" id="CHEBI:59789"/>
        <dbReference type="ChEBI" id="CHEBI:74411"/>
        <dbReference type="ChEBI" id="CHEBI:74497"/>
        <dbReference type="EC" id="2.1.1.192"/>
    </reaction>
</comment>
<dbReference type="CDD" id="cd01335">
    <property type="entry name" value="Radical_SAM"/>
    <property type="match status" value="1"/>
</dbReference>
<evidence type="ECO:0000313" key="16">
    <source>
        <dbReference type="EMBL" id="ETK04203.1"/>
    </source>
</evidence>
<keyword evidence="3 14" id="KW-0004">4Fe-4S</keyword>
<keyword evidence="5 14" id="KW-0698">rRNA processing</keyword>
<keyword evidence="9 14" id="KW-0819">tRNA processing</keyword>
<dbReference type="InterPro" id="IPR058240">
    <property type="entry name" value="rSAM_sf"/>
</dbReference>